<sequence length="544" mass="57556">MATWDGYNTTLQANRLQKTFVIDYIDLSGRLCVRQDTSMNNRLFVGSDASFSGNIYIDEFLTTNSKLTVNGDASLNNRLFVQNDASFSGNTYINGNLTTSKFIANADVSMNNRLFVQNDASFSGNTYINGNLILNGNLTVNGNASLNSNVIVYRDVSNNGNVFIGRDLTVLGNIAIQNYTGTSIINTTTTNYRLAVVEDISLNGRLSVSSDVSFNSNLFVNGKVNVKSTLPSGLLDICGSSMRTFISATGNVGVGTTNPTAPLHVISSGNGEPPVNGIYVLSNVNAANMHSQLYITTPSGGGNPMVCYDLATKSGWSHGVDNADRNYKFSNSSSSLTSATRMTIQPDTGYVGIGTTNPSAFLHVYGNALTTHNYPPDFPNTYHNLLLNTGGDCMSISVDPTLGIGAFNAARSGAMFPICLAARSPGNTDEPVGIGLTNPSGAKLHVNGNLKLNSSRSIVGWMSSLTPNGSQTTAQGTISFGVTFPSVPVVIAHTAGDGASPRIINIQVSSVTTTGFNYCKTYVDATTGGTFPSANFWWCAVLLA</sequence>
<dbReference type="InterPro" id="IPR037221">
    <property type="entry name" value="H-type_lectin_dom_sf"/>
</dbReference>
<evidence type="ECO:0000313" key="1">
    <source>
        <dbReference type="EMBL" id="QHU16890.1"/>
    </source>
</evidence>
<name>A0A6C0KJN5_9ZZZZ</name>
<dbReference type="EMBL" id="MN740892">
    <property type="protein sequence ID" value="QHU16890.1"/>
    <property type="molecule type" value="Genomic_DNA"/>
</dbReference>
<dbReference type="SUPFAM" id="SSF51161">
    <property type="entry name" value="Trimeric LpxA-like enzymes"/>
    <property type="match status" value="1"/>
</dbReference>
<dbReference type="Gene3D" id="2.160.10.10">
    <property type="entry name" value="Hexapeptide repeat proteins"/>
    <property type="match status" value="1"/>
</dbReference>
<dbReference type="SUPFAM" id="SSF141086">
    <property type="entry name" value="Agglutinin HPA-like"/>
    <property type="match status" value="1"/>
</dbReference>
<dbReference type="AlphaFoldDB" id="A0A6C0KJN5"/>
<accession>A0A6C0KJN5</accession>
<protein>
    <submittedName>
        <fullName evidence="1">Uncharacterized protein</fullName>
    </submittedName>
</protein>
<dbReference type="InterPro" id="IPR011004">
    <property type="entry name" value="Trimer_LpxA-like_sf"/>
</dbReference>
<organism evidence="1">
    <name type="scientific">viral metagenome</name>
    <dbReference type="NCBI Taxonomy" id="1070528"/>
    <lineage>
        <taxon>unclassified sequences</taxon>
        <taxon>metagenomes</taxon>
        <taxon>organismal metagenomes</taxon>
    </lineage>
</organism>
<reference evidence="1" key="1">
    <citation type="journal article" date="2020" name="Nature">
        <title>Giant virus diversity and host interactions through global metagenomics.</title>
        <authorList>
            <person name="Schulz F."/>
            <person name="Roux S."/>
            <person name="Paez-Espino D."/>
            <person name="Jungbluth S."/>
            <person name="Walsh D.A."/>
            <person name="Denef V.J."/>
            <person name="McMahon K.D."/>
            <person name="Konstantinidis K.T."/>
            <person name="Eloe-Fadrosh E.A."/>
            <person name="Kyrpides N.C."/>
            <person name="Woyke T."/>
        </authorList>
    </citation>
    <scope>NUCLEOTIDE SEQUENCE</scope>
    <source>
        <strain evidence="1">GVMAG-S-3300012000-53</strain>
    </source>
</reference>
<proteinExistence type="predicted"/>